<sequence>MKDNIKALSQGLIDIGGSLSEITKAASEASEGLAGTLEIISSVIAELPNIKEAANDVRKTFKDMNLIIGDSEFIKNFAKHVTTNVEKIGESFSGLSDGTKSIKEILSGFCDSGSEKFNKFKVDVGVFSANAKGHFEDLKKTISNFSFSDLKESIKNLPETMSEAMGNLGNTLSANAGSIGSTAGKLLSGGLIAGIALAVAAVAGLVAAFKHLMESNEEFREKIETAWSKVTEAFEPVIEAFGRLKEALFGEDSGETPPLVDAILEGALNIIDCIAEAAELISEIVSGVFDFLTELWMEHGESISEFISGTIETITEIISGIIDIVSGIIDVIVGFFTGDGNRISSGVSEMWDGVTAIFSAAWDVIRDIFSVVVEFFAGIWSGIKEAFASAAEWFGKIFRSAWKGISNAFDAAVDFFSGIWKGISKVFSSVSSFFKSKFSAAWTAVKNVFSGVGSFFSGIWNTIKKTFTNIGTSIGNAIGGAFKKVVNSIIGFAQNTINGFISAINSAIKLINKIPGVSIGLISKLSIPRLAAGGLVDAGQMFVAREAGPELVGSFGSRAAVMNNDQIVTSVSKGVYEAVRAAMSGSDGSYTFQIVNKLDGKEIGRQVVNYHNGIVKQTGTSPLLV</sequence>
<dbReference type="EMBL" id="QRMS01000001">
    <property type="protein sequence ID" value="RHJ89773.1"/>
    <property type="molecule type" value="Genomic_DNA"/>
</dbReference>
<proteinExistence type="predicted"/>
<evidence type="ECO:0000256" key="1">
    <source>
        <dbReference type="SAM" id="Phobius"/>
    </source>
</evidence>
<dbReference type="SUPFAM" id="SSF48371">
    <property type="entry name" value="ARM repeat"/>
    <property type="match status" value="1"/>
</dbReference>
<protein>
    <recommendedName>
        <fullName evidence="4">Phage tail tape measure protein</fullName>
    </recommendedName>
</protein>
<keyword evidence="3" id="KW-1185">Reference proteome</keyword>
<comment type="caution">
    <text evidence="2">The sequence shown here is derived from an EMBL/GenBank/DDBJ whole genome shotgun (WGS) entry which is preliminary data.</text>
</comment>
<reference evidence="2 3" key="1">
    <citation type="submission" date="2018-08" db="EMBL/GenBank/DDBJ databases">
        <title>A genome reference for cultivated species of the human gut microbiota.</title>
        <authorList>
            <person name="Zou Y."/>
            <person name="Xue W."/>
            <person name="Luo G."/>
        </authorList>
    </citation>
    <scope>NUCLEOTIDE SEQUENCE [LARGE SCALE GENOMIC DNA]</scope>
    <source>
        <strain evidence="2 3">AM07-24</strain>
    </source>
</reference>
<keyword evidence="1" id="KW-0472">Membrane</keyword>
<feature type="transmembrane region" description="Helical" evidence="1">
    <location>
        <begin position="186"/>
        <end position="209"/>
    </location>
</feature>
<name>A0A415E7J8_9FIRM</name>
<evidence type="ECO:0000313" key="2">
    <source>
        <dbReference type="EMBL" id="RHJ89773.1"/>
    </source>
</evidence>
<organism evidence="2 3">
    <name type="scientific">Emergencia timonensis</name>
    <dbReference type="NCBI Taxonomy" id="1776384"/>
    <lineage>
        <taxon>Bacteria</taxon>
        <taxon>Bacillati</taxon>
        <taxon>Bacillota</taxon>
        <taxon>Clostridia</taxon>
        <taxon>Peptostreptococcales</taxon>
        <taxon>Anaerovoracaceae</taxon>
        <taxon>Emergencia</taxon>
    </lineage>
</organism>
<evidence type="ECO:0008006" key="4">
    <source>
        <dbReference type="Google" id="ProtNLM"/>
    </source>
</evidence>
<accession>A0A415E7J8</accession>
<keyword evidence="1" id="KW-0812">Transmembrane</keyword>
<dbReference type="AlphaFoldDB" id="A0A415E7J8"/>
<gene>
    <name evidence="2" type="ORF">DW099_04195</name>
</gene>
<dbReference type="STRING" id="1776384.GCA_900086585_03129"/>
<evidence type="ECO:0000313" key="3">
    <source>
        <dbReference type="Proteomes" id="UP000284841"/>
    </source>
</evidence>
<dbReference type="RefSeq" id="WP_118333811.1">
    <property type="nucleotide sequence ID" value="NZ_AP025567.1"/>
</dbReference>
<dbReference type="OrthoDB" id="28713at2"/>
<dbReference type="Proteomes" id="UP000284841">
    <property type="component" value="Unassembled WGS sequence"/>
</dbReference>
<dbReference type="InterPro" id="IPR016024">
    <property type="entry name" value="ARM-type_fold"/>
</dbReference>
<dbReference type="Gene3D" id="1.20.120.20">
    <property type="entry name" value="Apolipoprotein"/>
    <property type="match status" value="1"/>
</dbReference>
<keyword evidence="1" id="KW-1133">Transmembrane helix</keyword>